<gene>
    <name evidence="2" type="ORF">Apa02nite_068650</name>
</gene>
<organism evidence="2 3">
    <name type="scientific">Actinoplanes palleronii</name>
    <dbReference type="NCBI Taxonomy" id="113570"/>
    <lineage>
        <taxon>Bacteria</taxon>
        <taxon>Bacillati</taxon>
        <taxon>Actinomycetota</taxon>
        <taxon>Actinomycetes</taxon>
        <taxon>Micromonosporales</taxon>
        <taxon>Micromonosporaceae</taxon>
        <taxon>Actinoplanes</taxon>
    </lineage>
</organism>
<proteinExistence type="predicted"/>
<dbReference type="Proteomes" id="UP000624709">
    <property type="component" value="Unassembled WGS sequence"/>
</dbReference>
<evidence type="ECO:0000256" key="1">
    <source>
        <dbReference type="SAM" id="MobiDB-lite"/>
    </source>
</evidence>
<dbReference type="EMBL" id="BOMS01000110">
    <property type="protein sequence ID" value="GIE70757.1"/>
    <property type="molecule type" value="Genomic_DNA"/>
</dbReference>
<feature type="region of interest" description="Disordered" evidence="1">
    <location>
        <begin position="100"/>
        <end position="172"/>
    </location>
</feature>
<sequence length="299" mass="32755">MPRIRSIRPEFWKSEAIACHDFFTRLAFIGLWNYVDDNGVGIDNWRLIAAELFPLEEDFAKVSRDLRESLASLADAGRITRYTVDGKRYFAVTNWSEHQKVDRPGKARYPAPESAGAAPTPPEGRENAPHPVPASGSPDEPSRESRETPSTGEGEKGRRGEGEKFCSPGVPVTNGRAGVIAMQETPDGTPGPAEQLVTAWISSCNRRPSRHVINDVGQLVAEMLQDDVPATDIERGIQLWQARGSNPRTLPSFVNQVMNAQPSNVVAIGGRLQQRPSTTDQRVGTALELAAKYAEEDLA</sequence>
<comment type="caution">
    <text evidence="2">The sequence shown here is derived from an EMBL/GenBank/DDBJ whole genome shotgun (WGS) entry which is preliminary data.</text>
</comment>
<reference evidence="2 3" key="1">
    <citation type="submission" date="2021-01" db="EMBL/GenBank/DDBJ databases">
        <title>Whole genome shotgun sequence of Actinoplanes palleronii NBRC 14916.</title>
        <authorList>
            <person name="Komaki H."/>
            <person name="Tamura T."/>
        </authorList>
    </citation>
    <scope>NUCLEOTIDE SEQUENCE [LARGE SCALE GENOMIC DNA]</scope>
    <source>
        <strain evidence="2 3">NBRC 14916</strain>
    </source>
</reference>
<accession>A0ABQ4BJA9</accession>
<feature type="compositionally biased region" description="Basic and acidic residues" evidence="1">
    <location>
        <begin position="140"/>
        <end position="164"/>
    </location>
</feature>
<protein>
    <submittedName>
        <fullName evidence="2">Uncharacterized protein</fullName>
    </submittedName>
</protein>
<evidence type="ECO:0000313" key="3">
    <source>
        <dbReference type="Proteomes" id="UP000624709"/>
    </source>
</evidence>
<name>A0ABQ4BJA9_9ACTN</name>
<evidence type="ECO:0000313" key="2">
    <source>
        <dbReference type="EMBL" id="GIE70757.1"/>
    </source>
</evidence>
<dbReference type="RefSeq" id="WP_203828756.1">
    <property type="nucleotide sequence ID" value="NZ_BAAATY010000018.1"/>
</dbReference>
<keyword evidence="3" id="KW-1185">Reference proteome</keyword>